<reference evidence="2" key="1">
    <citation type="submission" date="2016-09" db="EMBL/GenBank/DDBJ databases">
        <authorList>
            <person name="Varghese N."/>
            <person name="Submissions S."/>
        </authorList>
    </citation>
    <scope>NUCLEOTIDE SEQUENCE [LARGE SCALE GENOMIC DNA]</scope>
    <source>
        <strain evidence="2">25nlg</strain>
    </source>
</reference>
<protein>
    <submittedName>
        <fullName evidence="1">Uncharacterized protein</fullName>
    </submittedName>
</protein>
<keyword evidence="2" id="KW-1185">Reference proteome</keyword>
<dbReference type="Proteomes" id="UP000242662">
    <property type="component" value="Unassembled WGS sequence"/>
</dbReference>
<evidence type="ECO:0000313" key="2">
    <source>
        <dbReference type="Proteomes" id="UP000242662"/>
    </source>
</evidence>
<accession>A0A1G6M8M2</accession>
<evidence type="ECO:0000313" key="1">
    <source>
        <dbReference type="EMBL" id="SDC51843.1"/>
    </source>
</evidence>
<dbReference type="AlphaFoldDB" id="A0A1G6M8M2"/>
<name>A0A1G6M8M2_9BACI</name>
<organism evidence="1 2">
    <name type="scientific">Shouchella lonarensis</name>
    <dbReference type="NCBI Taxonomy" id="1464122"/>
    <lineage>
        <taxon>Bacteria</taxon>
        <taxon>Bacillati</taxon>
        <taxon>Bacillota</taxon>
        <taxon>Bacilli</taxon>
        <taxon>Bacillales</taxon>
        <taxon>Bacillaceae</taxon>
        <taxon>Shouchella</taxon>
    </lineage>
</organism>
<dbReference type="EMBL" id="FMYM01000009">
    <property type="protein sequence ID" value="SDC51843.1"/>
    <property type="molecule type" value="Genomic_DNA"/>
</dbReference>
<sequence length="39" mass="4786">MNQVLDLQKLLNNDQRVYRPTVMTRTYWSTETTRTIRDK</sequence>
<gene>
    <name evidence="1" type="ORF">SAMN05421737_109126</name>
</gene>
<proteinExistence type="predicted"/>